<feature type="region of interest" description="Disordered" evidence="1">
    <location>
        <begin position="1"/>
        <end position="26"/>
    </location>
</feature>
<sequence>MGSQRIGEEDDKQSRSLGMQETSPFNSTSWVGKIQAQYNKIKENAETYPYVWGSYIAVYGGFGIWLVYRGMKLRRKEDRVRALQEQLRKLVESEEHGSSSAATGSNRPISPEWEQLQQLRNYPLDLEEQLRHHFCHSEKPHIHHLKLAHILKIE</sequence>
<proteinExistence type="predicted"/>
<dbReference type="PANTHER" id="PTHR36794">
    <property type="entry name" value="TRANSMEMBRANE PROTEIN"/>
    <property type="match status" value="1"/>
</dbReference>
<feature type="transmembrane region" description="Helical" evidence="2">
    <location>
        <begin position="50"/>
        <end position="68"/>
    </location>
</feature>
<organism evidence="3 4">
    <name type="scientific">Cuscuta epithymum</name>
    <dbReference type="NCBI Taxonomy" id="186058"/>
    <lineage>
        <taxon>Eukaryota</taxon>
        <taxon>Viridiplantae</taxon>
        <taxon>Streptophyta</taxon>
        <taxon>Embryophyta</taxon>
        <taxon>Tracheophyta</taxon>
        <taxon>Spermatophyta</taxon>
        <taxon>Magnoliopsida</taxon>
        <taxon>eudicotyledons</taxon>
        <taxon>Gunneridae</taxon>
        <taxon>Pentapetalae</taxon>
        <taxon>asterids</taxon>
        <taxon>lamiids</taxon>
        <taxon>Solanales</taxon>
        <taxon>Convolvulaceae</taxon>
        <taxon>Cuscuteae</taxon>
        <taxon>Cuscuta</taxon>
        <taxon>Cuscuta subgen. Cuscuta</taxon>
    </lineage>
</organism>
<name>A0AAV0D5C7_9ASTE</name>
<reference evidence="3" key="1">
    <citation type="submission" date="2022-07" db="EMBL/GenBank/DDBJ databases">
        <authorList>
            <person name="Macas J."/>
            <person name="Novak P."/>
            <person name="Neumann P."/>
        </authorList>
    </citation>
    <scope>NUCLEOTIDE SEQUENCE</scope>
</reference>
<evidence type="ECO:0000256" key="2">
    <source>
        <dbReference type="SAM" id="Phobius"/>
    </source>
</evidence>
<keyword evidence="2" id="KW-1133">Transmembrane helix</keyword>
<evidence type="ECO:0000313" key="3">
    <source>
        <dbReference type="EMBL" id="CAH9091538.1"/>
    </source>
</evidence>
<feature type="compositionally biased region" description="Polar residues" evidence="1">
    <location>
        <begin position="98"/>
        <end position="108"/>
    </location>
</feature>
<gene>
    <name evidence="3" type="ORF">CEPIT_LOCUS11748</name>
</gene>
<comment type="caution">
    <text evidence="3">The sequence shown here is derived from an EMBL/GenBank/DDBJ whole genome shotgun (WGS) entry which is preliminary data.</text>
</comment>
<feature type="compositionally biased region" description="Polar residues" evidence="1">
    <location>
        <begin position="15"/>
        <end position="26"/>
    </location>
</feature>
<evidence type="ECO:0000256" key="1">
    <source>
        <dbReference type="SAM" id="MobiDB-lite"/>
    </source>
</evidence>
<feature type="region of interest" description="Disordered" evidence="1">
    <location>
        <begin position="91"/>
        <end position="110"/>
    </location>
</feature>
<dbReference type="EMBL" id="CAMAPF010000069">
    <property type="protein sequence ID" value="CAH9091538.1"/>
    <property type="molecule type" value="Genomic_DNA"/>
</dbReference>
<evidence type="ECO:0000313" key="4">
    <source>
        <dbReference type="Proteomes" id="UP001152523"/>
    </source>
</evidence>
<keyword evidence="2" id="KW-0812">Transmembrane</keyword>
<protein>
    <submittedName>
        <fullName evidence="3">Uncharacterized protein</fullName>
    </submittedName>
</protein>
<dbReference type="Proteomes" id="UP001152523">
    <property type="component" value="Unassembled WGS sequence"/>
</dbReference>
<keyword evidence="4" id="KW-1185">Reference proteome</keyword>
<keyword evidence="2" id="KW-0472">Membrane</keyword>
<dbReference type="AlphaFoldDB" id="A0AAV0D5C7"/>
<dbReference type="PANTHER" id="PTHR36794:SF1">
    <property type="entry name" value="TRANSMEMBRANE PROTEIN"/>
    <property type="match status" value="1"/>
</dbReference>
<accession>A0AAV0D5C7</accession>